<feature type="domain" description="RNase H type-1" evidence="1">
    <location>
        <begin position="1"/>
        <end position="105"/>
    </location>
</feature>
<evidence type="ECO:0000313" key="4">
    <source>
        <dbReference type="Proteomes" id="UP000499080"/>
    </source>
</evidence>
<dbReference type="CDD" id="cd09276">
    <property type="entry name" value="Rnase_HI_RT_non_LTR"/>
    <property type="match status" value="1"/>
</dbReference>
<sequence length="255" mass="29155">MSEARDIILKEEIRLNDEASVFVAEAVAIQMAVEKVGPTKEKIFIFSDSRSVLMALESNKNHSEVIMKLRKILLINPQIKLNWVRAHVGIYGNELADISAKNATTKEEVDIKVKISKSWIKDQLKLTMLQEWQARWMSSPNSRFLYCIFPEVNTKSCHGDFLINHILTTNGCFPVREHRIFGKSPDCECGRDQGTVSHYVYGCQIYREVRQKYFPKNFFQFGILELILNTRAKIGLKIIIQDILTKSLVGVASSS</sequence>
<dbReference type="EMBL" id="BGPR01043990">
    <property type="protein sequence ID" value="GBO20653.1"/>
    <property type="molecule type" value="Genomic_DNA"/>
</dbReference>
<dbReference type="Proteomes" id="UP000499080">
    <property type="component" value="Unassembled WGS sequence"/>
</dbReference>
<dbReference type="Gene3D" id="3.30.420.10">
    <property type="entry name" value="Ribonuclease H-like superfamily/Ribonuclease H"/>
    <property type="match status" value="1"/>
</dbReference>
<dbReference type="InterPro" id="IPR012337">
    <property type="entry name" value="RNaseH-like_sf"/>
</dbReference>
<comment type="caution">
    <text evidence="3">The sequence shown here is derived from an EMBL/GenBank/DDBJ whole genome shotgun (WGS) entry which is preliminary data.</text>
</comment>
<dbReference type="OrthoDB" id="6515318at2759"/>
<name>A0A4Y2V7Y4_ARAVE</name>
<dbReference type="EMBL" id="BGPR01043995">
    <property type="protein sequence ID" value="GBO20662.1"/>
    <property type="molecule type" value="Genomic_DNA"/>
</dbReference>
<reference evidence="3 4" key="1">
    <citation type="journal article" date="2019" name="Sci. Rep.">
        <title>Orb-weaving spider Araneus ventricosus genome elucidates the spidroin gene catalogue.</title>
        <authorList>
            <person name="Kono N."/>
            <person name="Nakamura H."/>
            <person name="Ohtoshi R."/>
            <person name="Moran D.A.P."/>
            <person name="Shinohara A."/>
            <person name="Yoshida Y."/>
            <person name="Fujiwara M."/>
            <person name="Mori M."/>
            <person name="Tomita M."/>
            <person name="Arakawa K."/>
        </authorList>
    </citation>
    <scope>NUCLEOTIDE SEQUENCE [LARGE SCALE GENOMIC DNA]</scope>
</reference>
<dbReference type="InterPro" id="IPR036397">
    <property type="entry name" value="RNaseH_sf"/>
</dbReference>
<evidence type="ECO:0000313" key="3">
    <source>
        <dbReference type="EMBL" id="GBO20662.1"/>
    </source>
</evidence>
<dbReference type="SUPFAM" id="SSF53098">
    <property type="entry name" value="Ribonuclease H-like"/>
    <property type="match status" value="1"/>
</dbReference>
<dbReference type="PROSITE" id="PS50879">
    <property type="entry name" value="RNASE_H_1"/>
    <property type="match status" value="1"/>
</dbReference>
<protein>
    <recommendedName>
        <fullName evidence="1">RNase H type-1 domain-containing protein</fullName>
    </recommendedName>
</protein>
<dbReference type="AlphaFoldDB" id="A0A4Y2V7Y4"/>
<dbReference type="Pfam" id="PF00075">
    <property type="entry name" value="RNase_H"/>
    <property type="match status" value="1"/>
</dbReference>
<dbReference type="GO" id="GO:0003676">
    <property type="term" value="F:nucleic acid binding"/>
    <property type="evidence" value="ECO:0007669"/>
    <property type="project" value="InterPro"/>
</dbReference>
<dbReference type="GO" id="GO:0004523">
    <property type="term" value="F:RNA-DNA hybrid ribonuclease activity"/>
    <property type="evidence" value="ECO:0007669"/>
    <property type="project" value="InterPro"/>
</dbReference>
<gene>
    <name evidence="3" type="ORF">AVEN_181139_1</name>
    <name evidence="2" type="ORF">AVEN_244823_1</name>
</gene>
<evidence type="ECO:0000259" key="1">
    <source>
        <dbReference type="PROSITE" id="PS50879"/>
    </source>
</evidence>
<organism evidence="3 4">
    <name type="scientific">Araneus ventricosus</name>
    <name type="common">Orbweaver spider</name>
    <name type="synonym">Epeira ventricosa</name>
    <dbReference type="NCBI Taxonomy" id="182803"/>
    <lineage>
        <taxon>Eukaryota</taxon>
        <taxon>Metazoa</taxon>
        <taxon>Ecdysozoa</taxon>
        <taxon>Arthropoda</taxon>
        <taxon>Chelicerata</taxon>
        <taxon>Arachnida</taxon>
        <taxon>Araneae</taxon>
        <taxon>Araneomorphae</taxon>
        <taxon>Entelegynae</taxon>
        <taxon>Araneoidea</taxon>
        <taxon>Araneidae</taxon>
        <taxon>Araneus</taxon>
    </lineage>
</organism>
<proteinExistence type="predicted"/>
<dbReference type="InterPro" id="IPR002156">
    <property type="entry name" value="RNaseH_domain"/>
</dbReference>
<evidence type="ECO:0000313" key="2">
    <source>
        <dbReference type="EMBL" id="GBO20653.1"/>
    </source>
</evidence>
<accession>A0A4Y2V7Y4</accession>
<keyword evidence="4" id="KW-1185">Reference proteome</keyword>